<dbReference type="Proteomes" id="UP000002318">
    <property type="component" value="Chromosome"/>
</dbReference>
<dbReference type="SUPFAM" id="SSF88723">
    <property type="entry name" value="PIN domain-like"/>
    <property type="match status" value="1"/>
</dbReference>
<dbReference type="Pfam" id="PF01850">
    <property type="entry name" value="PIN"/>
    <property type="match status" value="1"/>
</dbReference>
<dbReference type="AlphaFoldDB" id="E1RBV2"/>
<dbReference type="CDD" id="cd09873">
    <property type="entry name" value="PIN_Pae0151-like"/>
    <property type="match status" value="1"/>
</dbReference>
<feature type="domain" description="PIN" evidence="2">
    <location>
        <begin position="3"/>
        <end position="120"/>
    </location>
</feature>
<dbReference type="eggNOG" id="COG4113">
    <property type="taxonomic scope" value="Bacteria"/>
</dbReference>
<name>E1RBV2_SEDSS</name>
<reference evidence="3 4" key="1">
    <citation type="journal article" date="2010" name="Stand. Genomic Sci.">
        <title>Complete genome sequence of Spirochaeta smaragdinae type strain (SEBR 4228).</title>
        <authorList>
            <person name="Mavromatis K."/>
            <person name="Yasawong M."/>
            <person name="Chertkov O."/>
            <person name="Lapidus A."/>
            <person name="Lucas S."/>
            <person name="Nolan M."/>
            <person name="Del Rio T.G."/>
            <person name="Tice H."/>
            <person name="Cheng J.F."/>
            <person name="Pitluck S."/>
            <person name="Liolios K."/>
            <person name="Ivanova N."/>
            <person name="Tapia R."/>
            <person name="Han C."/>
            <person name="Bruce D."/>
            <person name="Goodwin L."/>
            <person name="Pati A."/>
            <person name="Chen A."/>
            <person name="Palaniappan K."/>
            <person name="Land M."/>
            <person name="Hauser L."/>
            <person name="Chang Y.J."/>
            <person name="Jeffries C.D."/>
            <person name="Detter J.C."/>
            <person name="Rohde M."/>
            <person name="Brambilla E."/>
            <person name="Spring S."/>
            <person name="Goker M."/>
            <person name="Sikorski J."/>
            <person name="Woyke T."/>
            <person name="Bristow J."/>
            <person name="Eisen J.A."/>
            <person name="Markowitz V."/>
            <person name="Hugenholtz P."/>
            <person name="Klenk H.P."/>
            <person name="Kyrpides N.C."/>
        </authorList>
    </citation>
    <scope>NUCLEOTIDE SEQUENCE [LARGE SCALE GENOMIC DNA]</scope>
    <source>
        <strain evidence="4">DSM 11293 / JCM 15392 / SEBR 4228</strain>
    </source>
</reference>
<dbReference type="InterPro" id="IPR044153">
    <property type="entry name" value="PIN_Pae0151-like"/>
</dbReference>
<protein>
    <submittedName>
        <fullName evidence="3">PilT protein domain protein</fullName>
    </submittedName>
</protein>
<evidence type="ECO:0000313" key="4">
    <source>
        <dbReference type="Proteomes" id="UP000002318"/>
    </source>
</evidence>
<dbReference type="OrthoDB" id="370171at2"/>
<dbReference type="STRING" id="573413.Spirs_0693"/>
<dbReference type="PANTHER" id="PTHR35901">
    <property type="entry name" value="RIBONUCLEASE VAPC3"/>
    <property type="match status" value="1"/>
</dbReference>
<dbReference type="InterPro" id="IPR029060">
    <property type="entry name" value="PIN-like_dom_sf"/>
</dbReference>
<dbReference type="InterPro" id="IPR051619">
    <property type="entry name" value="TypeII_TA_RNase_PINc/VapC"/>
</dbReference>
<dbReference type="KEGG" id="ssm:Spirs_0693"/>
<accession>E1RBV2</accession>
<keyword evidence="4" id="KW-1185">Reference proteome</keyword>
<organism evidence="3 4">
    <name type="scientific">Sediminispirochaeta smaragdinae (strain DSM 11293 / JCM 15392 / SEBR 4228)</name>
    <name type="common">Spirochaeta smaragdinae</name>
    <dbReference type="NCBI Taxonomy" id="573413"/>
    <lineage>
        <taxon>Bacteria</taxon>
        <taxon>Pseudomonadati</taxon>
        <taxon>Spirochaetota</taxon>
        <taxon>Spirochaetia</taxon>
        <taxon>Spirochaetales</taxon>
        <taxon>Spirochaetaceae</taxon>
        <taxon>Sediminispirochaeta</taxon>
    </lineage>
</organism>
<dbReference type="InterPro" id="IPR002716">
    <property type="entry name" value="PIN_dom"/>
</dbReference>
<dbReference type="PANTHER" id="PTHR35901:SF1">
    <property type="entry name" value="EXONUCLEASE VAPC9"/>
    <property type="match status" value="1"/>
</dbReference>
<dbReference type="HOGENOM" id="CLU_121774_4_0_12"/>
<evidence type="ECO:0000256" key="1">
    <source>
        <dbReference type="ARBA" id="ARBA00022842"/>
    </source>
</evidence>
<dbReference type="RefSeq" id="WP_013253296.1">
    <property type="nucleotide sequence ID" value="NC_014364.1"/>
</dbReference>
<dbReference type="EMBL" id="CP002116">
    <property type="protein sequence ID" value="ADK79832.1"/>
    <property type="molecule type" value="Genomic_DNA"/>
</dbReference>
<dbReference type="Gene3D" id="3.40.50.1010">
    <property type="entry name" value="5'-nuclease"/>
    <property type="match status" value="1"/>
</dbReference>
<proteinExistence type="predicted"/>
<gene>
    <name evidence="3" type="ordered locus">Spirs_0693</name>
</gene>
<keyword evidence="1" id="KW-0460">Magnesium</keyword>
<evidence type="ECO:0000313" key="3">
    <source>
        <dbReference type="EMBL" id="ADK79832.1"/>
    </source>
</evidence>
<sequence length="130" mass="14712">MGILVDANIYLAVILNEPEKIKIIEITQADDLISPAVLPFEIGNALSAMYKRNRLDKNQIIECYSIFQQIPIRLINVNVQTSLAIAADYGIYAYDAYYLEIAKRFKCSLMSLDNRMKEVASDLGIHLLEV</sequence>
<evidence type="ECO:0000259" key="2">
    <source>
        <dbReference type="Pfam" id="PF01850"/>
    </source>
</evidence>